<accession>A0A6M9PEZ6</accession>
<name>A0A6M9PEZ6_9BURK</name>
<dbReference type="Gene3D" id="3.30.1370.110">
    <property type="match status" value="1"/>
</dbReference>
<dbReference type="AlphaFoldDB" id="A0A6M9PEZ6"/>
<evidence type="ECO:0000313" key="2">
    <source>
        <dbReference type="EMBL" id="QKM60604.1"/>
    </source>
</evidence>
<organism evidence="2 3">
    <name type="scientific">Polynucleobacter arcticus</name>
    <dbReference type="NCBI Taxonomy" id="1743165"/>
    <lineage>
        <taxon>Bacteria</taxon>
        <taxon>Pseudomonadati</taxon>
        <taxon>Pseudomonadota</taxon>
        <taxon>Betaproteobacteria</taxon>
        <taxon>Burkholderiales</taxon>
        <taxon>Burkholderiaceae</taxon>
        <taxon>Polynucleobacter</taxon>
    </lineage>
</organism>
<proteinExistence type="predicted"/>
<evidence type="ECO:0000313" key="3">
    <source>
        <dbReference type="Proteomes" id="UP000501090"/>
    </source>
</evidence>
<evidence type="ECO:0000259" key="1">
    <source>
        <dbReference type="Pfam" id="PF01713"/>
    </source>
</evidence>
<sequence>MMTHSFECPECGNPRGMLGECRQCGSDDLPLPHSDTLVLNLKFDSPSAEEALDRLTIALRRASELGIKAMILIHGYGASGEGGKIKWIVHDALENNYFSDRVDEYHFGEQTAFGSEAYHALLRRRPGLKAHLKHFKEGNAGMTVLIL</sequence>
<dbReference type="KEGG" id="pard:DN92_05900"/>
<dbReference type="Proteomes" id="UP000501090">
    <property type="component" value="Chromosome"/>
</dbReference>
<gene>
    <name evidence="2" type="ORF">DN92_05900</name>
</gene>
<dbReference type="EMBL" id="CP028940">
    <property type="protein sequence ID" value="QKM60604.1"/>
    <property type="molecule type" value="Genomic_DNA"/>
</dbReference>
<protein>
    <submittedName>
        <fullName evidence="2">DNA mismatch repair protein MutS</fullName>
    </submittedName>
</protein>
<dbReference type="InterPro" id="IPR036063">
    <property type="entry name" value="Smr_dom_sf"/>
</dbReference>
<keyword evidence="3" id="KW-1185">Reference proteome</keyword>
<feature type="domain" description="Smr" evidence="1">
    <location>
        <begin position="48"/>
        <end position="122"/>
    </location>
</feature>
<reference evidence="2 3" key="1">
    <citation type="submission" date="2018-04" db="EMBL/GenBank/DDBJ databases">
        <title>Polynucleobacter sp. UK-Long2-W17 genome.</title>
        <authorList>
            <person name="Hahn M.W."/>
        </authorList>
    </citation>
    <scope>NUCLEOTIDE SEQUENCE [LARGE SCALE GENOMIC DNA]</scope>
    <source>
        <strain evidence="2 3">UK-Long2-W17</strain>
    </source>
</reference>
<dbReference type="InterPro" id="IPR002625">
    <property type="entry name" value="Smr_dom"/>
</dbReference>
<dbReference type="Pfam" id="PF01713">
    <property type="entry name" value="Smr"/>
    <property type="match status" value="1"/>
</dbReference>